<dbReference type="SMART" id="SM00267">
    <property type="entry name" value="GGDEF"/>
    <property type="match status" value="1"/>
</dbReference>
<dbReference type="SUPFAM" id="SSF55073">
    <property type="entry name" value="Nucleotide cyclase"/>
    <property type="match status" value="1"/>
</dbReference>
<dbReference type="EMBL" id="UGGP01000001">
    <property type="protein sequence ID" value="STO08196.1"/>
    <property type="molecule type" value="Genomic_DNA"/>
</dbReference>
<protein>
    <submittedName>
        <fullName evidence="3">Putative diguanylate cyclase YedQ</fullName>
    </submittedName>
</protein>
<dbReference type="AlphaFoldDB" id="A0A377FUM3"/>
<dbReference type="InterPro" id="IPR029787">
    <property type="entry name" value="Nucleotide_cyclase"/>
</dbReference>
<evidence type="ECO:0000256" key="1">
    <source>
        <dbReference type="SAM" id="Phobius"/>
    </source>
</evidence>
<proteinExistence type="predicted"/>
<dbReference type="InterPro" id="IPR043128">
    <property type="entry name" value="Rev_trsase/Diguanyl_cyclase"/>
</dbReference>
<dbReference type="OrthoDB" id="2356833at2"/>
<dbReference type="Proteomes" id="UP000254060">
    <property type="component" value="Unassembled WGS sequence"/>
</dbReference>
<sequence length="278" mass="32224">MNRWTNESLKLIGLISSLLIGTILYTILLVESDSGFLGLLILPVIVITSLAFGMRAGLSISVTLLVFLFIYFQSFAPLNAQGEVQFFNWRGIGFTTLLLMLSVVSGLVHQLVKRVQRLRYALEERARQLIAVDPETWLDNAERFQLNVNSERDRLVRHGGAFSVSFIQFDDFMRFEETYGRTEYEWFLNYFSDELHRATRRTDQKYRIAHDTFSIIFPYTSPEAAQVVHDRIRPLLEDYELQSGEHVRLTYEDMFYEVTLENATVMVDAILERASSLH</sequence>
<keyword evidence="1" id="KW-1133">Transmembrane helix</keyword>
<organism evidence="3 4">
    <name type="scientific">Exiguobacterium aurantiacum</name>
    <dbReference type="NCBI Taxonomy" id="33987"/>
    <lineage>
        <taxon>Bacteria</taxon>
        <taxon>Bacillati</taxon>
        <taxon>Bacillota</taxon>
        <taxon>Bacilli</taxon>
        <taxon>Bacillales</taxon>
        <taxon>Bacillales Family XII. Incertae Sedis</taxon>
        <taxon>Exiguobacterium</taxon>
    </lineage>
</organism>
<dbReference type="InterPro" id="IPR000160">
    <property type="entry name" value="GGDEF_dom"/>
</dbReference>
<reference evidence="3 4" key="1">
    <citation type="submission" date="2018-06" db="EMBL/GenBank/DDBJ databases">
        <authorList>
            <consortium name="Pathogen Informatics"/>
            <person name="Doyle S."/>
        </authorList>
    </citation>
    <scope>NUCLEOTIDE SEQUENCE [LARGE SCALE GENOMIC DNA]</scope>
    <source>
        <strain evidence="3 4">NCTC13163</strain>
    </source>
</reference>
<evidence type="ECO:0000313" key="4">
    <source>
        <dbReference type="Proteomes" id="UP000254060"/>
    </source>
</evidence>
<feature type="transmembrane region" description="Helical" evidence="1">
    <location>
        <begin position="36"/>
        <end position="53"/>
    </location>
</feature>
<name>A0A377FUM3_9BACL</name>
<keyword evidence="1" id="KW-0472">Membrane</keyword>
<keyword evidence="1" id="KW-0812">Transmembrane</keyword>
<dbReference type="Gene3D" id="3.30.70.270">
    <property type="match status" value="1"/>
</dbReference>
<dbReference type="RefSeq" id="WP_029335110.1">
    <property type="nucleotide sequence ID" value="NZ_UGGP01000001.1"/>
</dbReference>
<evidence type="ECO:0000259" key="2">
    <source>
        <dbReference type="PROSITE" id="PS50887"/>
    </source>
</evidence>
<dbReference type="STRING" id="1397694.GCA_000702585_02062"/>
<gene>
    <name evidence="3" type="ORF">NCTC13163_01565</name>
</gene>
<feature type="transmembrane region" description="Helical" evidence="1">
    <location>
        <begin position="92"/>
        <end position="112"/>
    </location>
</feature>
<accession>A0A377FUM3</accession>
<feature type="transmembrane region" description="Helical" evidence="1">
    <location>
        <begin position="12"/>
        <end position="30"/>
    </location>
</feature>
<evidence type="ECO:0000313" key="3">
    <source>
        <dbReference type="EMBL" id="STO08196.1"/>
    </source>
</evidence>
<dbReference type="PROSITE" id="PS50887">
    <property type="entry name" value="GGDEF"/>
    <property type="match status" value="1"/>
</dbReference>
<dbReference type="Pfam" id="PF00990">
    <property type="entry name" value="GGDEF"/>
    <property type="match status" value="1"/>
</dbReference>
<feature type="domain" description="GGDEF" evidence="2">
    <location>
        <begin position="160"/>
        <end position="278"/>
    </location>
</feature>
<feature type="transmembrane region" description="Helical" evidence="1">
    <location>
        <begin position="60"/>
        <end position="80"/>
    </location>
</feature>